<dbReference type="Gene3D" id="1.20.1280.50">
    <property type="match status" value="1"/>
</dbReference>
<keyword evidence="4" id="KW-1185">Reference proteome</keyword>
<reference evidence="3 4" key="1">
    <citation type="submission" date="2022-03" db="EMBL/GenBank/DDBJ databases">
        <authorList>
            <person name="Nunn A."/>
            <person name="Chopra R."/>
            <person name="Nunn A."/>
            <person name="Contreras Garrido A."/>
        </authorList>
    </citation>
    <scope>NUCLEOTIDE SEQUENCE [LARGE SCALE GENOMIC DNA]</scope>
</reference>
<evidence type="ECO:0008006" key="5">
    <source>
        <dbReference type="Google" id="ProtNLM"/>
    </source>
</evidence>
<evidence type="ECO:0000313" key="3">
    <source>
        <dbReference type="EMBL" id="CAH2074420.1"/>
    </source>
</evidence>
<organism evidence="3 4">
    <name type="scientific">Thlaspi arvense</name>
    <name type="common">Field penny-cress</name>
    <dbReference type="NCBI Taxonomy" id="13288"/>
    <lineage>
        <taxon>Eukaryota</taxon>
        <taxon>Viridiplantae</taxon>
        <taxon>Streptophyta</taxon>
        <taxon>Embryophyta</taxon>
        <taxon>Tracheophyta</taxon>
        <taxon>Spermatophyta</taxon>
        <taxon>Magnoliopsida</taxon>
        <taxon>eudicotyledons</taxon>
        <taxon>Gunneridae</taxon>
        <taxon>Pentapetalae</taxon>
        <taxon>rosids</taxon>
        <taxon>malvids</taxon>
        <taxon>Brassicales</taxon>
        <taxon>Brassicaceae</taxon>
        <taxon>Thlaspideae</taxon>
        <taxon>Thlaspi</taxon>
    </lineage>
</organism>
<dbReference type="SUPFAM" id="SSF81383">
    <property type="entry name" value="F-box domain"/>
    <property type="match status" value="1"/>
</dbReference>
<dbReference type="Pfam" id="PF24758">
    <property type="entry name" value="LRR_At5g56370"/>
    <property type="match status" value="1"/>
</dbReference>
<dbReference type="SUPFAM" id="SSF52047">
    <property type="entry name" value="RNI-like"/>
    <property type="match status" value="1"/>
</dbReference>
<feature type="domain" description="F-box" evidence="1">
    <location>
        <begin position="31"/>
        <end position="69"/>
    </location>
</feature>
<dbReference type="AlphaFoldDB" id="A0AAU9SWJ2"/>
<evidence type="ECO:0000259" key="1">
    <source>
        <dbReference type="Pfam" id="PF00646"/>
    </source>
</evidence>
<sequence length="470" mass="53544">MAKRRGRRSRRQRRINSHRKIHRIIEGADFINSMPDEILRHILSFTTMDLAIRTSVLSRRWRHVWCEVPCLNFYTAARGIDETLVSYRAPKITSFRVWMPDSVVTAPPQVDSWVEFAMSRSVEKLTLANCRFYHPETYRFPDSFYLSSSLTQLTVVAFYVIPSCAVSWSSLRNLTLSFCNLYDDSVANMLSGCPKLETLKLHHFAGLLERLDLTKSPSLATLEIMRGFRRSGAMEIVAPHIHSLTLECSEEPSTLVNVSSLTEANLHIRMPIICSKSSFLQMAASLQTMVLKMLAGLQNVERLTFGFGGTLLQIMTLAELHGVPFPTLKVQTLTLETMFTGSVIPGIARLLQNSPGLKNLIVHATYSGKIRDKYMDFYFLSLRVKCWRSNYYVFPTSEEINSMWGCNDATSKLLASFMELVLKNAKTLERMVVWLGGTDFDDDQWVEELRQMAGTLSHSNIVSIVIKRRN</sequence>
<dbReference type="CDD" id="cd22160">
    <property type="entry name" value="F-box_AtFBL13-like"/>
    <property type="match status" value="1"/>
</dbReference>
<name>A0AAU9SWJ2_THLAR</name>
<dbReference type="InterPro" id="IPR055411">
    <property type="entry name" value="LRR_FXL15/At3g58940/PEG3-like"/>
</dbReference>
<dbReference type="PANTHER" id="PTHR31900">
    <property type="entry name" value="F-BOX/RNI SUPERFAMILY PROTEIN-RELATED"/>
    <property type="match status" value="1"/>
</dbReference>
<evidence type="ECO:0000259" key="2">
    <source>
        <dbReference type="Pfam" id="PF24758"/>
    </source>
</evidence>
<dbReference type="Proteomes" id="UP000836841">
    <property type="component" value="Chromosome 6"/>
</dbReference>
<dbReference type="InterPro" id="IPR001810">
    <property type="entry name" value="F-box_dom"/>
</dbReference>
<evidence type="ECO:0000313" key="4">
    <source>
        <dbReference type="Proteomes" id="UP000836841"/>
    </source>
</evidence>
<dbReference type="InterPro" id="IPR036047">
    <property type="entry name" value="F-box-like_dom_sf"/>
</dbReference>
<dbReference type="Gene3D" id="3.80.10.10">
    <property type="entry name" value="Ribonuclease Inhibitor"/>
    <property type="match status" value="1"/>
</dbReference>
<dbReference type="EMBL" id="OU466862">
    <property type="protein sequence ID" value="CAH2074420.1"/>
    <property type="molecule type" value="Genomic_DNA"/>
</dbReference>
<dbReference type="InterPro" id="IPR032675">
    <property type="entry name" value="LRR_dom_sf"/>
</dbReference>
<feature type="domain" description="F-box/LRR-repeat protein 15/At3g58940/PEG3-like LRR" evidence="2">
    <location>
        <begin position="110"/>
        <end position="246"/>
    </location>
</feature>
<dbReference type="Pfam" id="PF00646">
    <property type="entry name" value="F-box"/>
    <property type="match status" value="1"/>
</dbReference>
<dbReference type="InterPro" id="IPR050232">
    <property type="entry name" value="FBL13/AtMIF1-like"/>
</dbReference>
<proteinExistence type="predicted"/>
<dbReference type="InterPro" id="IPR053781">
    <property type="entry name" value="F-box_AtFBL13-like"/>
</dbReference>
<accession>A0AAU9SWJ2</accession>
<protein>
    <recommendedName>
        <fullName evidence="5">F-box domain-containing protein</fullName>
    </recommendedName>
</protein>
<gene>
    <name evidence="3" type="ORF">TAV2_LOCUS20112</name>
</gene>
<dbReference type="PANTHER" id="PTHR31900:SF32">
    <property type="entry name" value="F-BOX_RNI_FBD-LIKE DOMAIN PROTEIN"/>
    <property type="match status" value="1"/>
</dbReference>